<name>A0ABU2T8J8_9ACTN</name>
<protein>
    <submittedName>
        <fullName evidence="1">Uncharacterized protein</fullName>
    </submittedName>
</protein>
<sequence>MRTVRYVVPRGEIWPEGHREDRAHEVDMAVELVMDSGVALVLSWAMDGVNEGLAIELRSPGEADVDLPGDAVDVSDHVDWERFLGASIASISPAWHVPNEGCPEMPWAYRFEFSNESSLVIALGEAEGGGFTYMPDALVVIFDKNLAVTYKIPASGTSSYG</sequence>
<evidence type="ECO:0000313" key="2">
    <source>
        <dbReference type="Proteomes" id="UP001180551"/>
    </source>
</evidence>
<dbReference type="Proteomes" id="UP001180551">
    <property type="component" value="Unassembled WGS sequence"/>
</dbReference>
<dbReference type="EMBL" id="JAVRFE010000018">
    <property type="protein sequence ID" value="MDT0457239.1"/>
    <property type="molecule type" value="Genomic_DNA"/>
</dbReference>
<gene>
    <name evidence="1" type="ORF">RM550_16075</name>
</gene>
<accession>A0ABU2T8J8</accession>
<evidence type="ECO:0000313" key="1">
    <source>
        <dbReference type="EMBL" id="MDT0457239.1"/>
    </source>
</evidence>
<organism evidence="1 2">
    <name type="scientific">Streptomyces mooreae</name>
    <dbReference type="NCBI Taxonomy" id="3075523"/>
    <lineage>
        <taxon>Bacteria</taxon>
        <taxon>Bacillati</taxon>
        <taxon>Actinomycetota</taxon>
        <taxon>Actinomycetes</taxon>
        <taxon>Kitasatosporales</taxon>
        <taxon>Streptomycetaceae</taxon>
        <taxon>Streptomyces</taxon>
    </lineage>
</organism>
<dbReference type="RefSeq" id="WP_311624383.1">
    <property type="nucleotide sequence ID" value="NZ_JAVRFE010000018.1"/>
</dbReference>
<reference evidence="1" key="1">
    <citation type="submission" date="2024-05" db="EMBL/GenBank/DDBJ databases">
        <title>30 novel species of actinomycetes from the DSMZ collection.</title>
        <authorList>
            <person name="Nouioui I."/>
        </authorList>
    </citation>
    <scope>NUCLEOTIDE SEQUENCE</scope>
    <source>
        <strain evidence="1">DSM 41527</strain>
    </source>
</reference>
<keyword evidence="2" id="KW-1185">Reference proteome</keyword>
<comment type="caution">
    <text evidence="1">The sequence shown here is derived from an EMBL/GenBank/DDBJ whole genome shotgun (WGS) entry which is preliminary data.</text>
</comment>
<proteinExistence type="predicted"/>